<dbReference type="STRING" id="568872.GA0070624_6153"/>
<evidence type="ECO:0000256" key="1">
    <source>
        <dbReference type="SAM" id="MobiDB-lite"/>
    </source>
</evidence>
<dbReference type="GO" id="GO:0046872">
    <property type="term" value="F:metal ion binding"/>
    <property type="evidence" value="ECO:0007669"/>
    <property type="project" value="InterPro"/>
</dbReference>
<reference evidence="4" key="1">
    <citation type="submission" date="2016-06" db="EMBL/GenBank/DDBJ databases">
        <authorList>
            <person name="Varghese N."/>
            <person name="Submissions Spin"/>
        </authorList>
    </citation>
    <scope>NUCLEOTIDE SEQUENCE [LARGE SCALE GENOMIC DNA]</scope>
    <source>
        <strain evidence="4">DSM 45431</strain>
    </source>
</reference>
<protein>
    <submittedName>
        <fullName evidence="3">TIGR03083 family protein</fullName>
    </submittedName>
</protein>
<dbReference type="SUPFAM" id="SSF109854">
    <property type="entry name" value="DinB/YfiT-like putative metalloenzymes"/>
    <property type="match status" value="1"/>
</dbReference>
<gene>
    <name evidence="3" type="ORF">GA0070624_6153</name>
</gene>
<name>A0A1C6T9D3_9ACTN</name>
<dbReference type="InterPro" id="IPR017517">
    <property type="entry name" value="Maleyloyr_isom"/>
</dbReference>
<dbReference type="InterPro" id="IPR034660">
    <property type="entry name" value="DinB/YfiT-like"/>
</dbReference>
<dbReference type="AlphaFoldDB" id="A0A1C6T9D3"/>
<dbReference type="Pfam" id="PF11716">
    <property type="entry name" value="MDMPI_N"/>
    <property type="match status" value="1"/>
</dbReference>
<dbReference type="Gene3D" id="1.20.120.450">
    <property type="entry name" value="dinb family like domain"/>
    <property type="match status" value="1"/>
</dbReference>
<dbReference type="NCBIfam" id="TIGR03083">
    <property type="entry name" value="maleylpyruvate isomerase family mycothiol-dependent enzyme"/>
    <property type="match status" value="1"/>
</dbReference>
<keyword evidence="4" id="KW-1185">Reference proteome</keyword>
<organism evidence="3 4">
    <name type="scientific">Micromonospora rhizosphaerae</name>
    <dbReference type="NCBI Taxonomy" id="568872"/>
    <lineage>
        <taxon>Bacteria</taxon>
        <taxon>Bacillati</taxon>
        <taxon>Actinomycetota</taxon>
        <taxon>Actinomycetes</taxon>
        <taxon>Micromonosporales</taxon>
        <taxon>Micromonosporaceae</taxon>
        <taxon>Micromonospora</taxon>
    </lineage>
</organism>
<dbReference type="Proteomes" id="UP000199413">
    <property type="component" value="Unassembled WGS sequence"/>
</dbReference>
<dbReference type="RefSeq" id="WP_091346640.1">
    <property type="nucleotide sequence ID" value="NZ_FMHV01000002.1"/>
</dbReference>
<dbReference type="OrthoDB" id="5178565at2"/>
<dbReference type="InterPro" id="IPR024344">
    <property type="entry name" value="MDMPI_metal-binding"/>
</dbReference>
<accession>A0A1C6T9D3</accession>
<evidence type="ECO:0000313" key="3">
    <source>
        <dbReference type="EMBL" id="SCL38257.1"/>
    </source>
</evidence>
<feature type="domain" description="Mycothiol-dependent maleylpyruvate isomerase metal-binding" evidence="2">
    <location>
        <begin position="11"/>
        <end position="98"/>
    </location>
</feature>
<feature type="region of interest" description="Disordered" evidence="1">
    <location>
        <begin position="209"/>
        <end position="231"/>
    </location>
</feature>
<evidence type="ECO:0000313" key="4">
    <source>
        <dbReference type="Proteomes" id="UP000199413"/>
    </source>
</evidence>
<dbReference type="EMBL" id="FMHV01000002">
    <property type="protein sequence ID" value="SCL38257.1"/>
    <property type="molecule type" value="Genomic_DNA"/>
</dbReference>
<sequence>MDRDDVWRTVDDERSSLADLLDDLSPEEWETPSLCAGWRVREVAAHLTLAHMGALPATLAMLRARGSFHRMVHDTAVRQARLPVEQYAVQLRGMVGSRRKAPGVTHLEPLLDILVHGQDIAVPLHRSRPLPLAAAATAATRAWTMGWPFHARRRLGGFELAAVDHAWSIGRGPRVQGPIAALLLLLTGRHGALAGLSGPGLAELEARLSRQPASGGRRPSAPGGCRAAPPD</sequence>
<evidence type="ECO:0000259" key="2">
    <source>
        <dbReference type="Pfam" id="PF11716"/>
    </source>
</evidence>
<proteinExistence type="predicted"/>